<dbReference type="Pfam" id="PF04279">
    <property type="entry name" value="IspA"/>
    <property type="match status" value="1"/>
</dbReference>
<proteinExistence type="inferred from homology"/>
<dbReference type="EMBL" id="CP063982">
    <property type="protein sequence ID" value="UOD49823.1"/>
    <property type="molecule type" value="Genomic_DNA"/>
</dbReference>
<evidence type="ECO:0000313" key="7">
    <source>
        <dbReference type="Proteomes" id="UP000831607"/>
    </source>
</evidence>
<reference evidence="6 7" key="1">
    <citation type="submission" date="2020-11" db="EMBL/GenBank/DDBJ databases">
        <title>Algicoccus daihaiensis sp.nov., isolated from Daihai Lake in Inner Mongolia.</title>
        <authorList>
            <person name="Kai J."/>
        </authorList>
    </citation>
    <scope>NUCLEOTIDE SEQUENCE [LARGE SCALE GENOMIC DNA]</scope>
    <source>
        <strain evidence="7">f23</strain>
    </source>
</reference>
<protein>
    <recommendedName>
        <fullName evidence="5">Inner membrane-spanning protein YciB</fullName>
    </recommendedName>
</protein>
<dbReference type="HAMAP" id="MF_00189">
    <property type="entry name" value="YciB"/>
    <property type="match status" value="1"/>
</dbReference>
<feature type="transmembrane region" description="Helical" evidence="5">
    <location>
        <begin position="20"/>
        <end position="41"/>
    </location>
</feature>
<organism evidence="6 7">
    <name type="scientific">Orrella daihaiensis</name>
    <dbReference type="NCBI Taxonomy" id="2782176"/>
    <lineage>
        <taxon>Bacteria</taxon>
        <taxon>Pseudomonadati</taxon>
        <taxon>Pseudomonadota</taxon>
        <taxon>Betaproteobacteria</taxon>
        <taxon>Burkholderiales</taxon>
        <taxon>Alcaligenaceae</taxon>
        <taxon>Orrella</taxon>
    </lineage>
</organism>
<keyword evidence="3 5" id="KW-1133">Transmembrane helix</keyword>
<evidence type="ECO:0000256" key="5">
    <source>
        <dbReference type="HAMAP-Rule" id="MF_00189"/>
    </source>
</evidence>
<dbReference type="Proteomes" id="UP000831607">
    <property type="component" value="Chromosome"/>
</dbReference>
<evidence type="ECO:0000256" key="1">
    <source>
        <dbReference type="ARBA" id="ARBA00022475"/>
    </source>
</evidence>
<comment type="similarity">
    <text evidence="5">Belongs to the YciB family.</text>
</comment>
<evidence type="ECO:0000313" key="6">
    <source>
        <dbReference type="EMBL" id="UOD49823.1"/>
    </source>
</evidence>
<feature type="transmembrane region" description="Helical" evidence="5">
    <location>
        <begin position="150"/>
        <end position="172"/>
    </location>
</feature>
<dbReference type="RefSeq" id="WP_243478069.1">
    <property type="nucleotide sequence ID" value="NZ_CP063982.1"/>
</dbReference>
<feature type="transmembrane region" description="Helical" evidence="5">
    <location>
        <begin position="122"/>
        <end position="144"/>
    </location>
</feature>
<evidence type="ECO:0000256" key="4">
    <source>
        <dbReference type="ARBA" id="ARBA00023136"/>
    </source>
</evidence>
<feature type="transmembrane region" description="Helical" evidence="5">
    <location>
        <begin position="53"/>
        <end position="69"/>
    </location>
</feature>
<dbReference type="PANTHER" id="PTHR36917">
    <property type="entry name" value="INTRACELLULAR SEPTATION PROTEIN A-RELATED"/>
    <property type="match status" value="1"/>
</dbReference>
<evidence type="ECO:0000256" key="2">
    <source>
        <dbReference type="ARBA" id="ARBA00022692"/>
    </source>
</evidence>
<keyword evidence="4 5" id="KW-0472">Membrane</keyword>
<evidence type="ECO:0000256" key="3">
    <source>
        <dbReference type="ARBA" id="ARBA00022989"/>
    </source>
</evidence>
<dbReference type="PANTHER" id="PTHR36917:SF1">
    <property type="entry name" value="INNER MEMBRANE-SPANNING PROTEIN YCIB"/>
    <property type="match status" value="1"/>
</dbReference>
<dbReference type="NCBIfam" id="NF001325">
    <property type="entry name" value="PRK00259.1-3"/>
    <property type="match status" value="1"/>
</dbReference>
<keyword evidence="2 5" id="KW-0812">Transmembrane</keyword>
<comment type="subcellular location">
    <subcellularLocation>
        <location evidence="5">Cell inner membrane</location>
        <topology evidence="5">Multi-pass membrane protein</topology>
    </subcellularLocation>
</comment>
<name>A0ABY4AIA1_9BURK</name>
<keyword evidence="7" id="KW-1185">Reference proteome</keyword>
<sequence length="196" mass="21899">MKKFLFDLFPLLLFFVAYRFADIYVATAVAMVAAVGQIAYIKLTGQKIEAMHWINLVVIVVFGGATLWLQNEAFIKWKPTVLYWLFGGILLGSQLILGKNLLQKLLAGKVKLAEAGWRGLNWSWAIFFLFAGALNLFVAFSGLFSESAWVNFKVFGLMGLLVVFVIAQSLWLSKHMIADDIDTSVEPKGKSNDKPT</sequence>
<accession>A0ABY4AIA1</accession>
<keyword evidence="5" id="KW-0997">Cell inner membrane</keyword>
<keyword evidence="1 5" id="KW-1003">Cell membrane</keyword>
<gene>
    <name evidence="5" type="primary">yciB</name>
    <name evidence="6" type="ORF">DHf2319_10255</name>
</gene>
<comment type="function">
    <text evidence="5">Plays a role in cell envelope biogenesis, maintenance of cell envelope integrity and membrane homeostasis.</text>
</comment>
<dbReference type="NCBIfam" id="TIGR00997">
    <property type="entry name" value="ispZ"/>
    <property type="match status" value="1"/>
</dbReference>
<feature type="transmembrane region" description="Helical" evidence="5">
    <location>
        <begin position="81"/>
        <end position="102"/>
    </location>
</feature>
<dbReference type="InterPro" id="IPR006008">
    <property type="entry name" value="YciB"/>
</dbReference>